<evidence type="ECO:0000256" key="1">
    <source>
        <dbReference type="SAM" id="MobiDB-lite"/>
    </source>
</evidence>
<dbReference type="InterPro" id="IPR036844">
    <property type="entry name" value="Hint_dom_sf"/>
</dbReference>
<accession>A0A0L6CT54</accession>
<dbReference type="Proteomes" id="UP000037046">
    <property type="component" value="Unassembled WGS sequence"/>
</dbReference>
<dbReference type="SUPFAM" id="SSF51294">
    <property type="entry name" value="Hedgehog/intein (Hint) domain"/>
    <property type="match status" value="1"/>
</dbReference>
<dbReference type="OrthoDB" id="6305173at2"/>
<gene>
    <name evidence="3" type="ORF">ROTO_25580</name>
</gene>
<dbReference type="STRING" id="74031.SAMN04488077_10133"/>
<reference evidence="4" key="1">
    <citation type="submission" date="2015-07" db="EMBL/GenBank/DDBJ databases">
        <title>Draft Genome Sequence of Roseovarius tolerans EL-164, a producer of N-Acylated Alanine Methyl Esters (NAMEs).</title>
        <authorList>
            <person name="Voget S."/>
            <person name="Bruns H."/>
            <person name="Wagner-Doebler I."/>
            <person name="Schulz S."/>
            <person name="Daniel R."/>
        </authorList>
    </citation>
    <scope>NUCLEOTIDE SEQUENCE [LARGE SCALE GENOMIC DNA]</scope>
    <source>
        <strain evidence="4">EL-164</strain>
    </source>
</reference>
<dbReference type="EMBL" id="LGVV01000037">
    <property type="protein sequence ID" value="KNX40870.1"/>
    <property type="molecule type" value="Genomic_DNA"/>
</dbReference>
<organism evidence="3 4">
    <name type="scientific">Roseovarius tolerans</name>
    <dbReference type="NCBI Taxonomy" id="74031"/>
    <lineage>
        <taxon>Bacteria</taxon>
        <taxon>Pseudomonadati</taxon>
        <taxon>Pseudomonadota</taxon>
        <taxon>Alphaproteobacteria</taxon>
        <taxon>Rhodobacterales</taxon>
        <taxon>Roseobacteraceae</taxon>
        <taxon>Roseovarius</taxon>
    </lineage>
</organism>
<evidence type="ECO:0000313" key="3">
    <source>
        <dbReference type="EMBL" id="KNX40870.1"/>
    </source>
</evidence>
<dbReference type="Pfam" id="PF13403">
    <property type="entry name" value="Hint_2"/>
    <property type="match status" value="1"/>
</dbReference>
<feature type="region of interest" description="Disordered" evidence="1">
    <location>
        <begin position="1"/>
        <end position="24"/>
    </location>
</feature>
<sequence>MEINDADDDGLIRPNSGDQINGSNVNSVWDGDTVTINGVTITGVTFYTDDGARYFTPSDGSVLPDGGTATATTFVTQNTQFPVGSFGPPCFVAGSRIAVPGGFVPVEGLRIGDLVETLDHGAQPIRWIGQRTVPGRGAFAPIRFAPGALGDHGALLVSPQHRILLDDWRAAFYLGEDEALCPAHMLVNGDTIHRAPCAQVTYVHFMFDAHEIVMAEGLASESFLFGDYLCKETSALRAEIIALFPEFGGQGPQMSAARRTLRAHEARLLRDGATPGNTCAA</sequence>
<name>A0A0L6CT54_9RHOB</name>
<proteinExistence type="predicted"/>
<dbReference type="RefSeq" id="WP_050663424.1">
    <property type="nucleotide sequence ID" value="NZ_CP118494.1"/>
</dbReference>
<comment type="caution">
    <text evidence="3">The sequence shown here is derived from an EMBL/GenBank/DDBJ whole genome shotgun (WGS) entry which is preliminary data.</text>
</comment>
<dbReference type="PATRIC" id="fig|74031.6.peg.2609"/>
<evidence type="ECO:0000313" key="4">
    <source>
        <dbReference type="Proteomes" id="UP000037046"/>
    </source>
</evidence>
<evidence type="ECO:0000259" key="2">
    <source>
        <dbReference type="Pfam" id="PF13403"/>
    </source>
</evidence>
<keyword evidence="4" id="KW-1185">Reference proteome</keyword>
<dbReference type="InterPro" id="IPR028992">
    <property type="entry name" value="Hedgehog/Intein_dom"/>
</dbReference>
<dbReference type="Gene3D" id="2.170.16.10">
    <property type="entry name" value="Hedgehog/Intein (Hint) domain"/>
    <property type="match status" value="1"/>
</dbReference>
<dbReference type="AlphaFoldDB" id="A0A0L6CT54"/>
<protein>
    <recommendedName>
        <fullName evidence="2">Hedgehog/Intein (Hint) domain-containing protein</fullName>
    </recommendedName>
</protein>
<feature type="domain" description="Hedgehog/Intein (Hint)" evidence="2">
    <location>
        <begin position="89"/>
        <end position="226"/>
    </location>
</feature>